<comment type="function">
    <text evidence="2">Pyridoxal 5'-phosphate (PLP)-binding protein, which is involved in PLP homeostasis.</text>
</comment>
<dbReference type="InterPro" id="IPR001608">
    <property type="entry name" value="Ala_racemase_N"/>
</dbReference>
<sequence>MSGHIPAATAGELTASPARRAELAANLAEVRARIDAACAEAGREPGEVRLVAVTKTFPASDAAALAGLGQLDLGENRDQEAAPKAAALRAAGIGATWHYIGQLQRNKAKSVAAYAGLVQSVDRPQLVKALADAAGRLGREPLGVLLQLSLDGDTERGGVAGADLDALVDSVTSRPELALRGVMAVAPLGWAPDKAFEQVAALSERVRRTVPEAVEISAGMSGDFTRAIVFGATLVRIGAILLGSRSDLG</sequence>
<gene>
    <name evidence="6" type="ORF">Afil01_01740</name>
</gene>
<keyword evidence="1 2" id="KW-0663">Pyridoxal phosphate</keyword>
<evidence type="ECO:0000256" key="4">
    <source>
        <dbReference type="RuleBase" id="RU004514"/>
    </source>
</evidence>
<proteinExistence type="inferred from homology"/>
<dbReference type="Pfam" id="PF01168">
    <property type="entry name" value="Ala_racemase_N"/>
    <property type="match status" value="1"/>
</dbReference>
<dbReference type="CDD" id="cd00635">
    <property type="entry name" value="PLPDE_III_YBL036c_like"/>
    <property type="match status" value="1"/>
</dbReference>
<dbReference type="PIRSF" id="PIRSF004848">
    <property type="entry name" value="YBL036c_PLPDEIII"/>
    <property type="match status" value="1"/>
</dbReference>
<evidence type="ECO:0000256" key="2">
    <source>
        <dbReference type="HAMAP-Rule" id="MF_02087"/>
    </source>
</evidence>
<dbReference type="AlphaFoldDB" id="A0A9W6W107"/>
<dbReference type="PANTHER" id="PTHR10146">
    <property type="entry name" value="PROLINE SYNTHETASE CO-TRANSCRIBED BACTERIAL HOMOLOG PROTEIN"/>
    <property type="match status" value="1"/>
</dbReference>
<evidence type="ECO:0000313" key="7">
    <source>
        <dbReference type="Proteomes" id="UP001165079"/>
    </source>
</evidence>
<comment type="cofactor">
    <cofactor evidence="3">
        <name>pyridoxal 5'-phosphate</name>
        <dbReference type="ChEBI" id="CHEBI:597326"/>
    </cofactor>
</comment>
<evidence type="ECO:0000256" key="3">
    <source>
        <dbReference type="PIRSR" id="PIRSR004848-1"/>
    </source>
</evidence>
<dbReference type="Proteomes" id="UP001165079">
    <property type="component" value="Unassembled WGS sequence"/>
</dbReference>
<dbReference type="HAMAP" id="MF_02087">
    <property type="entry name" value="PLP_homeostasis"/>
    <property type="match status" value="1"/>
</dbReference>
<feature type="domain" description="Alanine racemase N-terminal" evidence="5">
    <location>
        <begin position="26"/>
        <end position="245"/>
    </location>
</feature>
<dbReference type="NCBIfam" id="TIGR00044">
    <property type="entry name" value="YggS family pyridoxal phosphate-dependent enzyme"/>
    <property type="match status" value="1"/>
</dbReference>
<evidence type="ECO:0000259" key="5">
    <source>
        <dbReference type="Pfam" id="PF01168"/>
    </source>
</evidence>
<keyword evidence="7" id="KW-1185">Reference proteome</keyword>
<dbReference type="PANTHER" id="PTHR10146:SF14">
    <property type="entry name" value="PYRIDOXAL PHOSPHATE HOMEOSTASIS PROTEIN"/>
    <property type="match status" value="1"/>
</dbReference>
<dbReference type="EMBL" id="BSTX01000001">
    <property type="protein sequence ID" value="GLZ75367.1"/>
    <property type="molecule type" value="Genomic_DNA"/>
</dbReference>
<dbReference type="InterPro" id="IPR011078">
    <property type="entry name" value="PyrdxlP_homeostasis"/>
</dbReference>
<comment type="similarity">
    <text evidence="2 4">Belongs to the pyridoxal phosphate-binding protein YggS/PROSC family.</text>
</comment>
<dbReference type="GO" id="GO:0030170">
    <property type="term" value="F:pyridoxal phosphate binding"/>
    <property type="evidence" value="ECO:0007669"/>
    <property type="project" value="UniProtKB-UniRule"/>
</dbReference>
<protein>
    <recommendedName>
        <fullName evidence="2">Pyridoxal phosphate homeostasis protein</fullName>
        <shortName evidence="2">PLP homeostasis protein</shortName>
    </recommendedName>
</protein>
<dbReference type="RefSeq" id="WP_285660604.1">
    <property type="nucleotide sequence ID" value="NZ_BSTX01000001.1"/>
</dbReference>
<evidence type="ECO:0000256" key="1">
    <source>
        <dbReference type="ARBA" id="ARBA00022898"/>
    </source>
</evidence>
<dbReference type="SUPFAM" id="SSF51419">
    <property type="entry name" value="PLP-binding barrel"/>
    <property type="match status" value="1"/>
</dbReference>
<evidence type="ECO:0000313" key="6">
    <source>
        <dbReference type="EMBL" id="GLZ75367.1"/>
    </source>
</evidence>
<organism evidence="6 7">
    <name type="scientific">Actinorhabdospora filicis</name>
    <dbReference type="NCBI Taxonomy" id="1785913"/>
    <lineage>
        <taxon>Bacteria</taxon>
        <taxon>Bacillati</taxon>
        <taxon>Actinomycetota</taxon>
        <taxon>Actinomycetes</taxon>
        <taxon>Micromonosporales</taxon>
        <taxon>Micromonosporaceae</taxon>
        <taxon>Actinorhabdospora</taxon>
    </lineage>
</organism>
<reference evidence="6" key="1">
    <citation type="submission" date="2023-03" db="EMBL/GenBank/DDBJ databases">
        <title>Actinorhabdospora filicis NBRC 111898.</title>
        <authorList>
            <person name="Ichikawa N."/>
            <person name="Sato H."/>
            <person name="Tonouchi N."/>
        </authorList>
    </citation>
    <scope>NUCLEOTIDE SEQUENCE</scope>
    <source>
        <strain evidence="6">NBRC 111898</strain>
    </source>
</reference>
<dbReference type="Gene3D" id="3.20.20.10">
    <property type="entry name" value="Alanine racemase"/>
    <property type="match status" value="1"/>
</dbReference>
<name>A0A9W6W107_9ACTN</name>
<comment type="caution">
    <text evidence="6">The sequence shown here is derived from an EMBL/GenBank/DDBJ whole genome shotgun (WGS) entry which is preliminary data.</text>
</comment>
<feature type="modified residue" description="N6-(pyridoxal phosphate)lysine" evidence="2 3">
    <location>
        <position position="55"/>
    </location>
</feature>
<accession>A0A9W6W107</accession>
<dbReference type="InterPro" id="IPR029066">
    <property type="entry name" value="PLP-binding_barrel"/>
</dbReference>